<proteinExistence type="predicted"/>
<keyword evidence="2" id="KW-0808">Transferase</keyword>
<organism evidence="2 3">
    <name type="scientific">Phytophthora citrophthora</name>
    <dbReference type="NCBI Taxonomy" id="4793"/>
    <lineage>
        <taxon>Eukaryota</taxon>
        <taxon>Sar</taxon>
        <taxon>Stramenopiles</taxon>
        <taxon>Oomycota</taxon>
        <taxon>Peronosporomycetes</taxon>
        <taxon>Peronosporales</taxon>
        <taxon>Peronosporaceae</taxon>
        <taxon>Phytophthora</taxon>
    </lineage>
</organism>
<evidence type="ECO:0000313" key="2">
    <source>
        <dbReference type="EMBL" id="KAK1935225.1"/>
    </source>
</evidence>
<name>A0AAD9LG41_9STRA</name>
<dbReference type="InterPro" id="IPR029057">
    <property type="entry name" value="PRTase-like"/>
</dbReference>
<comment type="caution">
    <text evidence="2">The sequence shown here is derived from an EMBL/GenBank/DDBJ whole genome shotgun (WGS) entry which is preliminary data.</text>
</comment>
<gene>
    <name evidence="2" type="ORF">P3T76_010991</name>
</gene>
<dbReference type="AlphaFoldDB" id="A0AAD9LG41"/>
<dbReference type="Proteomes" id="UP001259832">
    <property type="component" value="Unassembled WGS sequence"/>
</dbReference>
<reference evidence="2" key="1">
    <citation type="submission" date="2023-08" db="EMBL/GenBank/DDBJ databases">
        <title>Reference Genome Resource for the Citrus Pathogen Phytophthora citrophthora.</title>
        <authorList>
            <person name="Moller H."/>
            <person name="Coetzee B."/>
            <person name="Rose L.J."/>
            <person name="Van Niekerk J.M."/>
        </authorList>
    </citation>
    <scope>NUCLEOTIDE SEQUENCE</scope>
    <source>
        <strain evidence="2">STE-U-9442</strain>
    </source>
</reference>
<dbReference type="EMBL" id="JASMQC010000024">
    <property type="protein sequence ID" value="KAK1935225.1"/>
    <property type="molecule type" value="Genomic_DNA"/>
</dbReference>
<keyword evidence="3" id="KW-1185">Reference proteome</keyword>
<dbReference type="Pfam" id="PF14681">
    <property type="entry name" value="UPRTase"/>
    <property type="match status" value="1"/>
</dbReference>
<dbReference type="InterPro" id="IPR000836">
    <property type="entry name" value="PRTase_dom"/>
</dbReference>
<accession>A0AAD9LG41</accession>
<evidence type="ECO:0000259" key="1">
    <source>
        <dbReference type="Pfam" id="PF14681"/>
    </source>
</evidence>
<keyword evidence="2" id="KW-0328">Glycosyltransferase</keyword>
<dbReference type="Gene3D" id="3.40.50.2020">
    <property type="match status" value="1"/>
</dbReference>
<evidence type="ECO:0000313" key="3">
    <source>
        <dbReference type="Proteomes" id="UP001259832"/>
    </source>
</evidence>
<dbReference type="SUPFAM" id="SSF53271">
    <property type="entry name" value="PRTase-like"/>
    <property type="match status" value="1"/>
</dbReference>
<protein>
    <submittedName>
        <fullName evidence="2">Uracil phosphoribosyltransferase</fullName>
    </submittedName>
</protein>
<feature type="domain" description="Phosphoribosyltransferase" evidence="1">
    <location>
        <begin position="64"/>
        <end position="274"/>
    </location>
</feature>
<dbReference type="GO" id="GO:0016757">
    <property type="term" value="F:glycosyltransferase activity"/>
    <property type="evidence" value="ECO:0007669"/>
    <property type="project" value="UniProtKB-KW"/>
</dbReference>
<sequence>MFLRTVRGHAKLGAAALLGAPMLLSQQEARAEQRVYASGEALGRGVRLELWKAQHENVVVLDLESELIQLGMTRIRDYENAGAKFTHDANGVLRSALDLALTELPNDEEVKTTFAVVTTPRGYKAEGLVFEDDVKVCGISIAVKPEAQKGLSQVLRTSLPFDSTYGEVLVQQGPKGGNKATTLPEDLDGQEVLILLPEFASISQVDKVIHLLMQEGVDEEKITVVTLVTCPEAADGFCKTFGDARLVTASFDSRLNNEGHIVPGIGSFEERYLGAPSSVVEVIDDPAEDTSDEENGLKAKIASKFSSWFKKD</sequence>